<protein>
    <submittedName>
        <fullName evidence="4">Uncharacterized protein</fullName>
    </submittedName>
</protein>
<feature type="region of interest" description="Disordered" evidence="1">
    <location>
        <begin position="156"/>
        <end position="198"/>
    </location>
</feature>
<proteinExistence type="predicted"/>
<evidence type="ECO:0000256" key="3">
    <source>
        <dbReference type="SAM" id="SignalP"/>
    </source>
</evidence>
<dbReference type="EMBL" id="CATQJL010000001">
    <property type="protein sequence ID" value="CAJ0590626.1"/>
    <property type="molecule type" value="Genomic_DNA"/>
</dbReference>
<feature type="compositionally biased region" description="Basic and acidic residues" evidence="1">
    <location>
        <begin position="187"/>
        <end position="196"/>
    </location>
</feature>
<evidence type="ECO:0000313" key="5">
    <source>
        <dbReference type="Proteomes" id="UP001176961"/>
    </source>
</evidence>
<reference evidence="4" key="1">
    <citation type="submission" date="2023-07" db="EMBL/GenBank/DDBJ databases">
        <authorList>
            <consortium name="CYATHOMIX"/>
        </authorList>
    </citation>
    <scope>NUCLEOTIDE SEQUENCE</scope>
    <source>
        <strain evidence="4">N/A</strain>
    </source>
</reference>
<comment type="caution">
    <text evidence="4">The sequence shown here is derived from an EMBL/GenBank/DDBJ whole genome shotgun (WGS) entry which is preliminary data.</text>
</comment>
<evidence type="ECO:0000313" key="4">
    <source>
        <dbReference type="EMBL" id="CAJ0590626.1"/>
    </source>
</evidence>
<feature type="region of interest" description="Disordered" evidence="1">
    <location>
        <begin position="121"/>
        <end position="143"/>
    </location>
</feature>
<dbReference type="Proteomes" id="UP001176961">
    <property type="component" value="Unassembled WGS sequence"/>
</dbReference>
<evidence type="ECO:0000256" key="1">
    <source>
        <dbReference type="SAM" id="MobiDB-lite"/>
    </source>
</evidence>
<keyword evidence="2" id="KW-0472">Membrane</keyword>
<organism evidence="4 5">
    <name type="scientific">Cylicocyclus nassatus</name>
    <name type="common">Nematode worm</name>
    <dbReference type="NCBI Taxonomy" id="53992"/>
    <lineage>
        <taxon>Eukaryota</taxon>
        <taxon>Metazoa</taxon>
        <taxon>Ecdysozoa</taxon>
        <taxon>Nematoda</taxon>
        <taxon>Chromadorea</taxon>
        <taxon>Rhabditida</taxon>
        <taxon>Rhabditina</taxon>
        <taxon>Rhabditomorpha</taxon>
        <taxon>Strongyloidea</taxon>
        <taxon>Strongylidae</taxon>
        <taxon>Cylicocyclus</taxon>
    </lineage>
</organism>
<accession>A0AA36DNS8</accession>
<dbReference type="AlphaFoldDB" id="A0AA36DNS8"/>
<gene>
    <name evidence="4" type="ORF">CYNAS_LOCUS2609</name>
</gene>
<keyword evidence="2" id="KW-0812">Transmembrane</keyword>
<keyword evidence="5" id="KW-1185">Reference proteome</keyword>
<feature type="signal peptide" evidence="3">
    <location>
        <begin position="1"/>
        <end position="26"/>
    </location>
</feature>
<feature type="region of interest" description="Disordered" evidence="1">
    <location>
        <begin position="217"/>
        <end position="248"/>
    </location>
</feature>
<evidence type="ECO:0000256" key="2">
    <source>
        <dbReference type="SAM" id="Phobius"/>
    </source>
</evidence>
<keyword evidence="3" id="KW-0732">Signal</keyword>
<keyword evidence="2" id="KW-1133">Transmembrane helix</keyword>
<sequence length="306" mass="32903">MRYSGHARICVHLLFITQHYLVPVLCAESRLGYKLNLAKATSDNVPSLEAALQAEHDVSKTLNASDMEEETDLNSPASAEVTKTIGQLEQHTTLLPSQKDIQARTEKRFTLRSAKGTIAASTRKKSIAVAKPTTMSGAEEFTASASQAEKEAKAATSAVVAGAATEKKQDQQDDVTEEPDNGEEPEDHIKDTKIPMDARSTVTSHLDEKLYATISTTRSSISDEDDDTEKVSPDSVRNLESPDAKGQSGFYKKKANVGAVVLLVCGIILSLLLSILVVLISMMISAQKTPRLRSTTQSAAASSAKV</sequence>
<name>A0AA36DNS8_CYLNA</name>
<feature type="compositionally biased region" description="Acidic residues" evidence="1">
    <location>
        <begin position="172"/>
        <end position="186"/>
    </location>
</feature>
<feature type="transmembrane region" description="Helical" evidence="2">
    <location>
        <begin position="257"/>
        <end position="284"/>
    </location>
</feature>
<feature type="chain" id="PRO_5041459523" evidence="3">
    <location>
        <begin position="27"/>
        <end position="306"/>
    </location>
</feature>